<name>A0A4V2NZS6_9ACTN</name>
<proteinExistence type="predicted"/>
<reference evidence="1 2" key="1">
    <citation type="submission" date="2019-03" db="EMBL/GenBank/DDBJ databases">
        <authorList>
            <person name="Kim M.K.M."/>
        </authorList>
    </citation>
    <scope>NUCLEOTIDE SEQUENCE [LARGE SCALE GENOMIC DNA]</scope>
    <source>
        <strain evidence="1 2">18JY15-6</strain>
    </source>
</reference>
<dbReference type="AlphaFoldDB" id="A0A4V2NZS6"/>
<dbReference type="EMBL" id="SJZJ01000005">
    <property type="protein sequence ID" value="TCJ30182.1"/>
    <property type="molecule type" value="Genomic_DNA"/>
</dbReference>
<organism evidence="1 2">
    <name type="scientific">Nocardioides jejuensis</name>
    <dbReference type="NCBI Taxonomy" id="2502782"/>
    <lineage>
        <taxon>Bacteria</taxon>
        <taxon>Bacillati</taxon>
        <taxon>Actinomycetota</taxon>
        <taxon>Actinomycetes</taxon>
        <taxon>Propionibacteriales</taxon>
        <taxon>Nocardioidaceae</taxon>
        <taxon>Nocardioides</taxon>
    </lineage>
</organism>
<dbReference type="RefSeq" id="WP_131582005.1">
    <property type="nucleotide sequence ID" value="NZ_SJZJ01000005.1"/>
</dbReference>
<sequence>MPFPVALRSHRLVADELYPVVNPAGSELPVVLRDEDGAVRDLRARSLAIRTQREGHVRDGIVVRRGGVDVLVTDARVILTGARPTADSILAGHVRLDWIVAVGACAGRGLLRGDALRLVIQLDNGDYHVLTLTFESDIDVHELAQDIARRTARHWLATAASAPMVSRWTSLGGAAKMTAEPGEFALYWTPEHVQVADPVSSYERLVVPA</sequence>
<evidence type="ECO:0000313" key="2">
    <source>
        <dbReference type="Proteomes" id="UP000295453"/>
    </source>
</evidence>
<dbReference type="Proteomes" id="UP000295453">
    <property type="component" value="Unassembled WGS sequence"/>
</dbReference>
<keyword evidence="2" id="KW-1185">Reference proteome</keyword>
<comment type="caution">
    <text evidence="1">The sequence shown here is derived from an EMBL/GenBank/DDBJ whole genome shotgun (WGS) entry which is preliminary data.</text>
</comment>
<protein>
    <submittedName>
        <fullName evidence="1">Uncharacterized protein</fullName>
    </submittedName>
</protein>
<accession>A0A4V2NZS6</accession>
<gene>
    <name evidence="1" type="ORF">EPD65_04660</name>
</gene>
<evidence type="ECO:0000313" key="1">
    <source>
        <dbReference type="EMBL" id="TCJ30182.1"/>
    </source>
</evidence>
<dbReference type="OrthoDB" id="3785849at2"/>